<dbReference type="Pfam" id="PF05506">
    <property type="entry name" value="PLipase_C_C"/>
    <property type="match status" value="1"/>
</dbReference>
<name>A0ABW4RVN3_9ACTN</name>
<sequence length="178" mass="19325">MSVLTIIPSVLGSQGTVRPSAGSHIDLALQGHTLVASLANHDDVPLTVHARSFTLESTPSTHTVGPHRELKAAWQCPEGFDLSLHGPFGGYRHIEGRHGEPQLEVRLRASRRGGRATLFNPHRFELRALVADGVQTDRSITLAPFTRRTLAVRHQQGGYEVTITLPGTSSRQVLAGHL</sequence>
<feature type="domain" description="Bacterial phospholipase C C-terminal" evidence="1">
    <location>
        <begin position="26"/>
        <end position="97"/>
    </location>
</feature>
<protein>
    <submittedName>
        <fullName evidence="2">Phospholipase domain-containing protein</fullName>
    </submittedName>
</protein>
<dbReference type="Proteomes" id="UP001597326">
    <property type="component" value="Unassembled WGS sequence"/>
</dbReference>
<accession>A0ABW4RVN3</accession>
<evidence type="ECO:0000313" key="2">
    <source>
        <dbReference type="EMBL" id="MFD1889935.1"/>
    </source>
</evidence>
<keyword evidence="3" id="KW-1185">Reference proteome</keyword>
<dbReference type="RefSeq" id="WP_343872861.1">
    <property type="nucleotide sequence ID" value="NZ_BAAAIX010000013.1"/>
</dbReference>
<comment type="caution">
    <text evidence="2">The sequence shown here is derived from an EMBL/GenBank/DDBJ whole genome shotgun (WGS) entry which is preliminary data.</text>
</comment>
<reference evidence="3" key="1">
    <citation type="journal article" date="2019" name="Int. J. Syst. Evol. Microbiol.">
        <title>The Global Catalogue of Microorganisms (GCM) 10K type strain sequencing project: providing services to taxonomists for standard genome sequencing and annotation.</title>
        <authorList>
            <consortium name="The Broad Institute Genomics Platform"/>
            <consortium name="The Broad Institute Genome Sequencing Center for Infectious Disease"/>
            <person name="Wu L."/>
            <person name="Ma J."/>
        </authorList>
    </citation>
    <scope>NUCLEOTIDE SEQUENCE [LARGE SCALE GENOMIC DNA]</scope>
    <source>
        <strain evidence="3">CAIM 431</strain>
    </source>
</reference>
<evidence type="ECO:0000313" key="3">
    <source>
        <dbReference type="Proteomes" id="UP001597326"/>
    </source>
</evidence>
<evidence type="ECO:0000259" key="1">
    <source>
        <dbReference type="Pfam" id="PF05506"/>
    </source>
</evidence>
<organism evidence="2 3">
    <name type="scientific">Luteococcus peritonei</name>
    <dbReference type="NCBI Taxonomy" id="88874"/>
    <lineage>
        <taxon>Bacteria</taxon>
        <taxon>Bacillati</taxon>
        <taxon>Actinomycetota</taxon>
        <taxon>Actinomycetes</taxon>
        <taxon>Propionibacteriales</taxon>
        <taxon>Propionibacteriaceae</taxon>
        <taxon>Luteococcus</taxon>
    </lineage>
</organism>
<dbReference type="EMBL" id="JBHUFZ010000016">
    <property type="protein sequence ID" value="MFD1889935.1"/>
    <property type="molecule type" value="Genomic_DNA"/>
</dbReference>
<dbReference type="InterPro" id="IPR008475">
    <property type="entry name" value="PLipase_C_C"/>
</dbReference>
<gene>
    <name evidence="2" type="ORF">ACFSCS_06995</name>
</gene>
<proteinExistence type="predicted"/>